<evidence type="ECO:0000256" key="8">
    <source>
        <dbReference type="ARBA" id="ARBA00023180"/>
    </source>
</evidence>
<evidence type="ECO:0000256" key="3">
    <source>
        <dbReference type="ARBA" id="ARBA00022737"/>
    </source>
</evidence>
<keyword evidence="12" id="KW-1185">Reference proteome</keyword>
<dbReference type="Proteomes" id="UP000001645">
    <property type="component" value="Chromosome 7"/>
</dbReference>
<keyword evidence="10" id="KW-0732">Signal</keyword>
<dbReference type="InterPro" id="IPR023415">
    <property type="entry name" value="LDLR_class-A_CS"/>
</dbReference>
<evidence type="ECO:0000256" key="9">
    <source>
        <dbReference type="PROSITE-ProRule" id="PRU00124"/>
    </source>
</evidence>
<keyword evidence="3" id="KW-0677">Repeat</keyword>
<name>A0A803Y6K9_MELGA</name>
<dbReference type="FunFam" id="4.10.400.10:FF:000010">
    <property type="entry name" value="Low-density lipoprotein receptor-related protein 1"/>
    <property type="match status" value="1"/>
</dbReference>
<reference evidence="11" key="3">
    <citation type="submission" date="2025-09" db="UniProtKB">
        <authorList>
            <consortium name="Ensembl"/>
        </authorList>
    </citation>
    <scope>IDENTIFICATION</scope>
</reference>
<evidence type="ECO:0000313" key="12">
    <source>
        <dbReference type="Proteomes" id="UP000001645"/>
    </source>
</evidence>
<dbReference type="InterPro" id="IPR036055">
    <property type="entry name" value="LDL_receptor-like_sf"/>
</dbReference>
<proteinExistence type="predicted"/>
<evidence type="ECO:0000256" key="6">
    <source>
        <dbReference type="ARBA" id="ARBA00023157"/>
    </source>
</evidence>
<dbReference type="PRINTS" id="PR00261">
    <property type="entry name" value="LDLRECEPTOR"/>
</dbReference>
<feature type="chain" id="PRO_5032790249" evidence="10">
    <location>
        <begin position="27"/>
        <end position="83"/>
    </location>
</feature>
<keyword evidence="8" id="KW-0325">Glycoprotein</keyword>
<dbReference type="InterPro" id="IPR002172">
    <property type="entry name" value="LDrepeatLR_classA_rpt"/>
</dbReference>
<dbReference type="Gene3D" id="4.10.400.10">
    <property type="entry name" value="Low-density Lipoprotein Receptor"/>
    <property type="match status" value="1"/>
</dbReference>
<dbReference type="Pfam" id="PF00057">
    <property type="entry name" value="Ldl_recept_a"/>
    <property type="match status" value="1"/>
</dbReference>
<sequence length="83" mass="9165">EKMPDSAPGRGQSWLYILYLLKSIFADDDCGDGSDELGCIHSCSADQFRCYNGRCIPSHWACDGDNDCGDFSDETRTNCTKEG</sequence>
<feature type="disulfide bond" evidence="9">
    <location>
        <begin position="50"/>
        <end position="68"/>
    </location>
</feature>
<dbReference type="AlphaFoldDB" id="A0A803Y6K9"/>
<comment type="caution">
    <text evidence="9">Lacks conserved residue(s) required for the propagation of feature annotation.</text>
</comment>
<dbReference type="PANTHER" id="PTHR22722:SF5">
    <property type="entry name" value="LOW-DENSITY LIPOPROTEIN RECEPTOR-RELATED PROTEIN 1B"/>
    <property type="match status" value="1"/>
</dbReference>
<keyword evidence="4" id="KW-1133">Transmembrane helix</keyword>
<evidence type="ECO:0000256" key="10">
    <source>
        <dbReference type="SAM" id="SignalP"/>
    </source>
</evidence>
<keyword evidence="2" id="KW-0812">Transmembrane</keyword>
<dbReference type="CDD" id="cd00112">
    <property type="entry name" value="LDLa"/>
    <property type="match status" value="1"/>
</dbReference>
<dbReference type="GO" id="GO:0005886">
    <property type="term" value="C:plasma membrane"/>
    <property type="evidence" value="ECO:0007669"/>
    <property type="project" value="TreeGrafter"/>
</dbReference>
<keyword evidence="6 9" id="KW-1015">Disulfide bond</keyword>
<dbReference type="Ensembl" id="ENSMGAT00000029461.1">
    <property type="protein sequence ID" value="ENSMGAP00000027406.1"/>
    <property type="gene ID" value="ENSMGAG00000020828.1"/>
</dbReference>
<dbReference type="GeneTree" id="ENSGT00940000157521"/>
<reference evidence="11" key="2">
    <citation type="submission" date="2025-08" db="UniProtKB">
        <authorList>
            <consortium name="Ensembl"/>
        </authorList>
    </citation>
    <scope>IDENTIFICATION</scope>
</reference>
<feature type="disulfide bond" evidence="9">
    <location>
        <begin position="43"/>
        <end position="55"/>
    </location>
</feature>
<organism evidence="11 12">
    <name type="scientific">Meleagris gallopavo</name>
    <name type="common">Wild turkey</name>
    <dbReference type="NCBI Taxonomy" id="9103"/>
    <lineage>
        <taxon>Eukaryota</taxon>
        <taxon>Metazoa</taxon>
        <taxon>Chordata</taxon>
        <taxon>Craniata</taxon>
        <taxon>Vertebrata</taxon>
        <taxon>Euteleostomi</taxon>
        <taxon>Archelosauria</taxon>
        <taxon>Archosauria</taxon>
        <taxon>Dinosauria</taxon>
        <taxon>Saurischia</taxon>
        <taxon>Theropoda</taxon>
        <taxon>Coelurosauria</taxon>
        <taxon>Aves</taxon>
        <taxon>Neognathae</taxon>
        <taxon>Galloanserae</taxon>
        <taxon>Galliformes</taxon>
        <taxon>Phasianidae</taxon>
        <taxon>Meleagridinae</taxon>
        <taxon>Meleagris</taxon>
    </lineage>
</organism>
<dbReference type="PROSITE" id="PS01209">
    <property type="entry name" value="LDLRA_1"/>
    <property type="match status" value="1"/>
</dbReference>
<dbReference type="GO" id="GO:0043235">
    <property type="term" value="C:receptor complex"/>
    <property type="evidence" value="ECO:0007669"/>
    <property type="project" value="TreeGrafter"/>
</dbReference>
<protein>
    <submittedName>
        <fullName evidence="11">Uncharacterized protein</fullName>
    </submittedName>
</protein>
<feature type="signal peptide" evidence="10">
    <location>
        <begin position="1"/>
        <end position="26"/>
    </location>
</feature>
<evidence type="ECO:0000256" key="4">
    <source>
        <dbReference type="ARBA" id="ARBA00022989"/>
    </source>
</evidence>
<evidence type="ECO:0000256" key="5">
    <source>
        <dbReference type="ARBA" id="ARBA00023136"/>
    </source>
</evidence>
<dbReference type="PROSITE" id="PS50068">
    <property type="entry name" value="LDLRA_2"/>
    <property type="match status" value="1"/>
</dbReference>
<dbReference type="PANTHER" id="PTHR22722">
    <property type="entry name" value="LOW-DENSITY LIPOPROTEIN RECEPTOR-RELATED PROTEIN 2-RELATED"/>
    <property type="match status" value="1"/>
</dbReference>
<reference evidence="11 12" key="1">
    <citation type="journal article" date="2010" name="PLoS Biol.">
        <title>Multi-platform next-generation sequencing of the domestic turkey (Meleagris gallopavo): genome assembly and analysis.</title>
        <authorList>
            <person name="Dalloul R.A."/>
            <person name="Long J.A."/>
            <person name="Zimin A.V."/>
            <person name="Aslam L."/>
            <person name="Beal K."/>
            <person name="Blomberg L.A."/>
            <person name="Bouffard P."/>
            <person name="Burt D.W."/>
            <person name="Crasta O."/>
            <person name="Crooijmans R.P."/>
            <person name="Cooper K."/>
            <person name="Coulombe R.A."/>
            <person name="De S."/>
            <person name="Delany M.E."/>
            <person name="Dodgson J.B."/>
            <person name="Dong J.J."/>
            <person name="Evans C."/>
            <person name="Frederickson K.M."/>
            <person name="Flicek P."/>
            <person name="Florea L."/>
            <person name="Folkerts O."/>
            <person name="Groenen M.A."/>
            <person name="Harkins T.T."/>
            <person name="Herrero J."/>
            <person name="Hoffmann S."/>
            <person name="Megens H.J."/>
            <person name="Jiang A."/>
            <person name="de Jong P."/>
            <person name="Kaiser P."/>
            <person name="Kim H."/>
            <person name="Kim K.W."/>
            <person name="Kim S."/>
            <person name="Langenberger D."/>
            <person name="Lee M.K."/>
            <person name="Lee T."/>
            <person name="Mane S."/>
            <person name="Marcais G."/>
            <person name="Marz M."/>
            <person name="McElroy A.P."/>
            <person name="Modise T."/>
            <person name="Nefedov M."/>
            <person name="Notredame C."/>
            <person name="Paton I.R."/>
            <person name="Payne W.S."/>
            <person name="Pertea G."/>
            <person name="Prickett D."/>
            <person name="Puiu D."/>
            <person name="Qioa D."/>
            <person name="Raineri E."/>
            <person name="Ruffier M."/>
            <person name="Salzberg S.L."/>
            <person name="Schatz M.C."/>
            <person name="Scheuring C."/>
            <person name="Schmidt C.J."/>
            <person name="Schroeder S."/>
            <person name="Searle S.M."/>
            <person name="Smith E.J."/>
            <person name="Smith J."/>
            <person name="Sonstegard T.S."/>
            <person name="Stadler P.F."/>
            <person name="Tafer H."/>
            <person name="Tu Z.J."/>
            <person name="Van Tassell C.P."/>
            <person name="Vilella A.J."/>
            <person name="Williams K.P."/>
            <person name="Yorke J.A."/>
            <person name="Zhang L."/>
            <person name="Zhang H.B."/>
            <person name="Zhang X."/>
            <person name="Zhang Y."/>
            <person name="Reed K.M."/>
        </authorList>
    </citation>
    <scope>NUCLEOTIDE SEQUENCE [LARGE SCALE GENOMIC DNA]</scope>
</reference>
<comment type="subcellular location">
    <subcellularLocation>
        <location evidence="1">Membrane</location>
        <topology evidence="1">Single-pass membrane protein</topology>
    </subcellularLocation>
</comment>
<evidence type="ECO:0000256" key="2">
    <source>
        <dbReference type="ARBA" id="ARBA00022692"/>
    </source>
</evidence>
<dbReference type="SUPFAM" id="SSF57424">
    <property type="entry name" value="LDL receptor-like module"/>
    <property type="match status" value="1"/>
</dbReference>
<dbReference type="GO" id="GO:0005041">
    <property type="term" value="F:low-density lipoprotein particle receptor activity"/>
    <property type="evidence" value="ECO:0007669"/>
    <property type="project" value="TreeGrafter"/>
</dbReference>
<keyword evidence="5" id="KW-0472">Membrane</keyword>
<evidence type="ECO:0000256" key="7">
    <source>
        <dbReference type="ARBA" id="ARBA00023170"/>
    </source>
</evidence>
<dbReference type="InterPro" id="IPR051221">
    <property type="entry name" value="LDLR-related"/>
</dbReference>
<keyword evidence="7" id="KW-0675">Receptor</keyword>
<dbReference type="SMART" id="SM00192">
    <property type="entry name" value="LDLa"/>
    <property type="match status" value="1"/>
</dbReference>
<dbReference type="InParanoid" id="A0A803Y6K9"/>
<evidence type="ECO:0000256" key="1">
    <source>
        <dbReference type="ARBA" id="ARBA00004167"/>
    </source>
</evidence>
<evidence type="ECO:0000313" key="11">
    <source>
        <dbReference type="Ensembl" id="ENSMGAP00000027406.1"/>
    </source>
</evidence>
<accession>A0A803Y6K9</accession>